<feature type="repeat" description="WD" evidence="4">
    <location>
        <begin position="86"/>
        <end position="128"/>
    </location>
</feature>
<evidence type="ECO:0000256" key="1">
    <source>
        <dbReference type="ARBA" id="ARBA00004123"/>
    </source>
</evidence>
<proteinExistence type="predicted"/>
<name>A0A8J2KAN1_9HEXA</name>
<dbReference type="InterPro" id="IPR019775">
    <property type="entry name" value="WD40_repeat_CS"/>
</dbReference>
<evidence type="ECO:0000256" key="2">
    <source>
        <dbReference type="ARBA" id="ARBA00023163"/>
    </source>
</evidence>
<organism evidence="5 6">
    <name type="scientific">Allacma fusca</name>
    <dbReference type="NCBI Taxonomy" id="39272"/>
    <lineage>
        <taxon>Eukaryota</taxon>
        <taxon>Metazoa</taxon>
        <taxon>Ecdysozoa</taxon>
        <taxon>Arthropoda</taxon>
        <taxon>Hexapoda</taxon>
        <taxon>Collembola</taxon>
        <taxon>Symphypleona</taxon>
        <taxon>Sminthuridae</taxon>
        <taxon>Allacma</taxon>
    </lineage>
</organism>
<dbReference type="EMBL" id="CAJVCH010226174">
    <property type="protein sequence ID" value="CAG7732174.1"/>
    <property type="molecule type" value="Genomic_DNA"/>
</dbReference>
<keyword evidence="4" id="KW-0853">WD repeat</keyword>
<keyword evidence="2" id="KW-0804">Transcription</keyword>
<dbReference type="PANTHER" id="PTHR15052:SF2">
    <property type="entry name" value="GENERAL TRANSCRIPTION FACTOR 3C POLYPEPTIDE 2"/>
    <property type="match status" value="1"/>
</dbReference>
<accession>A0A8J2KAN1</accession>
<dbReference type="PROSITE" id="PS50082">
    <property type="entry name" value="WD_REPEATS_2"/>
    <property type="match status" value="1"/>
</dbReference>
<dbReference type="PANTHER" id="PTHR15052">
    <property type="entry name" value="RNA POLYMERASE III TRANSCRIPTION INITIATION FACTOR COMPLEX SUBUNIT"/>
    <property type="match status" value="1"/>
</dbReference>
<keyword evidence="3" id="KW-0539">Nucleus</keyword>
<evidence type="ECO:0000313" key="6">
    <source>
        <dbReference type="Proteomes" id="UP000708208"/>
    </source>
</evidence>
<dbReference type="GO" id="GO:0005634">
    <property type="term" value="C:nucleus"/>
    <property type="evidence" value="ECO:0007669"/>
    <property type="project" value="UniProtKB-SubCell"/>
</dbReference>
<dbReference type="InterPro" id="IPR052416">
    <property type="entry name" value="GTF3C_component"/>
</dbReference>
<dbReference type="PROSITE" id="PS00678">
    <property type="entry name" value="WD_REPEATS_1"/>
    <property type="match status" value="1"/>
</dbReference>
<sequence>MDDTTELAPFYSKVPEIKLRVHDPIGNDTGQCVRFNWNEKFKYVAAGYGSGMIALFNLLSTSKLLRKRYEDTESNEFTEIFPIWYVRAHTETISAIFFHPTNPRFVVTTSYDYYIKTWDTELKSEIESKKIGMVLDACWIRGWITCAASVEYINTIFQIGAYNNIRFYPVGNSKSFTGCADHFNISSISFYEGMVAQGSEMGKVTISFFDQFLRECDYDRNKKKRNTVDFSLVSIDTEGETVETEEAQDPKITITLTKHRRESAVLIPDPTSHNAEEYNVYYNFIRVNKVLWCPTGNQLGTGYHNAECKQMLMAEWYSLIVFVLFH</sequence>
<protein>
    <submittedName>
        <fullName evidence="5">Uncharacterized protein</fullName>
    </submittedName>
</protein>
<dbReference type="SMART" id="SM00320">
    <property type="entry name" value="WD40"/>
    <property type="match status" value="2"/>
</dbReference>
<evidence type="ECO:0000313" key="5">
    <source>
        <dbReference type="EMBL" id="CAG7732174.1"/>
    </source>
</evidence>
<dbReference type="AlphaFoldDB" id="A0A8J2KAN1"/>
<gene>
    <name evidence="5" type="ORF">AFUS01_LOCUS20708</name>
</gene>
<comment type="caution">
    <text evidence="5">The sequence shown here is derived from an EMBL/GenBank/DDBJ whole genome shotgun (WGS) entry which is preliminary data.</text>
</comment>
<dbReference type="Proteomes" id="UP000708208">
    <property type="component" value="Unassembled WGS sequence"/>
</dbReference>
<dbReference type="PROSITE" id="PS50294">
    <property type="entry name" value="WD_REPEATS_REGION"/>
    <property type="match status" value="1"/>
</dbReference>
<keyword evidence="6" id="KW-1185">Reference proteome</keyword>
<evidence type="ECO:0000256" key="4">
    <source>
        <dbReference type="PROSITE-ProRule" id="PRU00221"/>
    </source>
</evidence>
<dbReference type="GO" id="GO:0000127">
    <property type="term" value="C:transcription factor TFIIIC complex"/>
    <property type="evidence" value="ECO:0007669"/>
    <property type="project" value="TreeGrafter"/>
</dbReference>
<dbReference type="InterPro" id="IPR001680">
    <property type="entry name" value="WD40_rpt"/>
</dbReference>
<dbReference type="OrthoDB" id="4703at2759"/>
<comment type="subcellular location">
    <subcellularLocation>
        <location evidence="1">Nucleus</location>
    </subcellularLocation>
</comment>
<dbReference type="GO" id="GO:0006383">
    <property type="term" value="P:transcription by RNA polymerase III"/>
    <property type="evidence" value="ECO:0007669"/>
    <property type="project" value="TreeGrafter"/>
</dbReference>
<reference evidence="5" key="1">
    <citation type="submission" date="2021-06" db="EMBL/GenBank/DDBJ databases">
        <authorList>
            <person name="Hodson N. C."/>
            <person name="Mongue J. A."/>
            <person name="Jaron S. K."/>
        </authorList>
    </citation>
    <scope>NUCLEOTIDE SEQUENCE</scope>
</reference>
<evidence type="ECO:0000256" key="3">
    <source>
        <dbReference type="ARBA" id="ARBA00023242"/>
    </source>
</evidence>